<dbReference type="OrthoDB" id="7851055at2"/>
<gene>
    <name evidence="2" type="ORF">SAMN05421751_12021</name>
</gene>
<keyword evidence="1" id="KW-0732">Signal</keyword>
<reference evidence="2 3" key="1">
    <citation type="submission" date="2016-10" db="EMBL/GenBank/DDBJ databases">
        <authorList>
            <person name="de Groot N.N."/>
        </authorList>
    </citation>
    <scope>NUCLEOTIDE SEQUENCE [LARGE SCALE GENOMIC DNA]</scope>
    <source>
        <strain evidence="2 3">DSM 23413</strain>
    </source>
</reference>
<dbReference type="RefSeq" id="WP_104009088.1">
    <property type="nucleotide sequence ID" value="NZ_FNVD01000020.1"/>
</dbReference>
<accession>A0A1H5YMJ8</accession>
<organism evidence="2 3">
    <name type="scientific">Jhaorihella thermophila</name>
    <dbReference type="NCBI Taxonomy" id="488547"/>
    <lineage>
        <taxon>Bacteria</taxon>
        <taxon>Pseudomonadati</taxon>
        <taxon>Pseudomonadota</taxon>
        <taxon>Alphaproteobacteria</taxon>
        <taxon>Rhodobacterales</taxon>
        <taxon>Paracoccaceae</taxon>
        <taxon>Jhaorihella</taxon>
    </lineage>
</organism>
<evidence type="ECO:0000313" key="2">
    <source>
        <dbReference type="EMBL" id="SEG24862.1"/>
    </source>
</evidence>
<evidence type="ECO:0000313" key="3">
    <source>
        <dbReference type="Proteomes" id="UP000236742"/>
    </source>
</evidence>
<dbReference type="AlphaFoldDB" id="A0A1H5YMJ8"/>
<dbReference type="Proteomes" id="UP000236742">
    <property type="component" value="Unassembled WGS sequence"/>
</dbReference>
<dbReference type="EMBL" id="FNVD01000020">
    <property type="protein sequence ID" value="SEG24862.1"/>
    <property type="molecule type" value="Genomic_DNA"/>
</dbReference>
<sequence length="202" mass="21384">MKKAFLFAAILAVVSPPLPTAAQSNAASIAAALQSWRDACSDPNPDLVIGYMTDAVATGNIDVRKACLRQVFASDNVDLRSAALRTTITALPRIRFRVSPEAKEGRLYPAIQTGLIFQATDGDPVTGTAKWYTLVNNVEPSDDYSGTVAVLSAGIVWKGRIYGPGGSDICNLSADLAEGSRLQGIFHCGNYGTYAVTADLLD</sequence>
<feature type="signal peptide" evidence="1">
    <location>
        <begin position="1"/>
        <end position="26"/>
    </location>
</feature>
<feature type="chain" id="PRO_5009290733" evidence="1">
    <location>
        <begin position="27"/>
        <end position="202"/>
    </location>
</feature>
<name>A0A1H5YMJ8_9RHOB</name>
<protein>
    <submittedName>
        <fullName evidence="2">Uncharacterized protein</fullName>
    </submittedName>
</protein>
<proteinExistence type="predicted"/>
<keyword evidence="3" id="KW-1185">Reference proteome</keyword>
<evidence type="ECO:0000256" key="1">
    <source>
        <dbReference type="SAM" id="SignalP"/>
    </source>
</evidence>